<comment type="caution">
    <text evidence="1">The sequence shown here is derived from an EMBL/GenBank/DDBJ whole genome shotgun (WGS) entry which is preliminary data.</text>
</comment>
<evidence type="ECO:0000313" key="1">
    <source>
        <dbReference type="EMBL" id="KKN75853.1"/>
    </source>
</evidence>
<organism evidence="1">
    <name type="scientific">marine sediment metagenome</name>
    <dbReference type="NCBI Taxonomy" id="412755"/>
    <lineage>
        <taxon>unclassified sequences</taxon>
        <taxon>metagenomes</taxon>
        <taxon>ecological metagenomes</taxon>
    </lineage>
</organism>
<protein>
    <submittedName>
        <fullName evidence="1">Uncharacterized protein</fullName>
    </submittedName>
</protein>
<reference evidence="1" key="1">
    <citation type="journal article" date="2015" name="Nature">
        <title>Complex archaea that bridge the gap between prokaryotes and eukaryotes.</title>
        <authorList>
            <person name="Spang A."/>
            <person name="Saw J.H."/>
            <person name="Jorgensen S.L."/>
            <person name="Zaremba-Niedzwiedzka K."/>
            <person name="Martijn J."/>
            <person name="Lind A.E."/>
            <person name="van Eijk R."/>
            <person name="Schleper C."/>
            <person name="Guy L."/>
            <person name="Ettema T.J."/>
        </authorList>
    </citation>
    <scope>NUCLEOTIDE SEQUENCE</scope>
</reference>
<dbReference type="EMBL" id="LAZR01000302">
    <property type="protein sequence ID" value="KKN75853.1"/>
    <property type="molecule type" value="Genomic_DNA"/>
</dbReference>
<accession>A0A0F9WCE5</accession>
<proteinExistence type="predicted"/>
<sequence>MARIERADSTVPVPVERAQLQTTVQRTPFIDPSGFPFSTESAQTLKQIGGVLKELRKRGEKARDSLSINAAGESRDLAKLQTKQFMLNNPDPDTWAEGTQKIIASQKKTFNQQKFSSEAAANEQIEQQAFENELNEGIQILTITQQVENDIDISKKNLDLKISNDDGSLTAAQDIDKQIKLTQAALERKYTKEIAAIHLEEALKQAKIGFYLNQSKLFPEDIIKEMETKKEVLRAGRRADKTLKGKGFLGELEMQDGSGKIATEISIGVELNGKETQIPTLIPTLTKKEINHLLNGKKPTDAIVKKAITHAKKRIESGESPFADTPDRDGLTAKDYDTIIASAITAQNQAEKVLDEENREAKLALYEKEDAYFADTTGEVEPLTREDFNLAWKDPEQADQHYDEYVAGQKAEQQGEVNFIKKGNPIVVARTEAIIDLNPMAITEAQLYENSTKGIGTENVTGMVDRLREAQKGLIAPITKYNTQFSTLLNAEFFGDKDEAKTSITYLELKRKMKEFIDSQKPAEAVADKFFAGLITKEFRFWGGFGGWDERGFNHTYIDIKGNKVKQRFRFGDIRTRKVGDKTINEFYAGTNDKGDALWLPRQ</sequence>
<name>A0A0F9WCE5_9ZZZZ</name>
<dbReference type="AlphaFoldDB" id="A0A0F9WCE5"/>
<gene>
    <name evidence="1" type="ORF">LCGC14_0375610</name>
</gene>